<evidence type="ECO:0000313" key="2">
    <source>
        <dbReference type="Proteomes" id="UP000269940"/>
    </source>
</evidence>
<dbReference type="EMBL" id="MH746814">
    <property type="protein sequence ID" value="AYD82368.1"/>
    <property type="molecule type" value="Genomic_DNA"/>
</dbReference>
<gene>
    <name evidence="1" type="ORF">Aci05_140</name>
</gene>
<evidence type="ECO:0000313" key="1">
    <source>
        <dbReference type="EMBL" id="AYD82368.1"/>
    </source>
</evidence>
<reference evidence="1 2" key="1">
    <citation type="submission" date="2018-08" db="EMBL/GenBank/DDBJ databases">
        <title>Complete genome sequence of five Acinetobacter baumannii phages from Abidjan, Cote d'Ivoire.</title>
        <authorList>
            <person name="Essoh C."/>
            <person name="Vernadet J.-P."/>
            <person name="Vergnaud G."/>
            <person name="Resch G."/>
            <person name="Pourcel C."/>
        </authorList>
    </citation>
    <scope>NUCLEOTIDE SEQUENCE [LARGE SCALE GENOMIC DNA]</scope>
</reference>
<dbReference type="Proteomes" id="UP000269940">
    <property type="component" value="Segment"/>
</dbReference>
<name>A0A386KAF7_9CAUD</name>
<keyword evidence="2" id="KW-1185">Reference proteome</keyword>
<sequence length="170" mass="19510">MSHFGIDPRVAKDFWSTDPVKVTQEILERKHIAICEKFHRDMMLHDAYYFGLFPSAEDVSNKEYLDAFAEIQRIARRHSVDFIQPRKMPDVGTIGYPEEPCLNELTRLIRGGIAKDEVCVVVGKPTNASAVRPEVLEFYKSRRSSNPVLHVALEDTKPYLVERYLGTSIK</sequence>
<proteinExistence type="predicted"/>
<organism evidence="1 2">
    <name type="scientific">Acinetobacter phage vB_AbaM_B09_Aci05</name>
    <dbReference type="NCBI Taxonomy" id="2315458"/>
    <lineage>
        <taxon>Viruses</taxon>
        <taxon>Duplodnaviria</taxon>
        <taxon>Heunggongvirae</taxon>
        <taxon>Uroviricota</taxon>
        <taxon>Caudoviricetes</taxon>
        <taxon>Saclayvirus</taxon>
        <taxon>Saclayvirus Aci05</taxon>
    </lineage>
</organism>
<protein>
    <submittedName>
        <fullName evidence="1">Uncharacterized protein</fullName>
    </submittedName>
</protein>
<accession>A0A386KAF7</accession>